<name>A0ACC2Q3A2_9NEOP</name>
<dbReference type="Proteomes" id="UP001231649">
    <property type="component" value="Chromosome 31"/>
</dbReference>
<organism evidence="1 2">
    <name type="scientific">Mythimna loreyi</name>
    <dbReference type="NCBI Taxonomy" id="667449"/>
    <lineage>
        <taxon>Eukaryota</taxon>
        <taxon>Metazoa</taxon>
        <taxon>Ecdysozoa</taxon>
        <taxon>Arthropoda</taxon>
        <taxon>Hexapoda</taxon>
        <taxon>Insecta</taxon>
        <taxon>Pterygota</taxon>
        <taxon>Neoptera</taxon>
        <taxon>Endopterygota</taxon>
        <taxon>Lepidoptera</taxon>
        <taxon>Glossata</taxon>
        <taxon>Ditrysia</taxon>
        <taxon>Noctuoidea</taxon>
        <taxon>Noctuidae</taxon>
        <taxon>Noctuinae</taxon>
        <taxon>Hadenini</taxon>
        <taxon>Mythimna</taxon>
    </lineage>
</organism>
<keyword evidence="2" id="KW-1185">Reference proteome</keyword>
<gene>
    <name evidence="1" type="ORF">PYW08_012877</name>
</gene>
<protein>
    <submittedName>
        <fullName evidence="1">Uncharacterized protein</fullName>
    </submittedName>
</protein>
<proteinExistence type="predicted"/>
<comment type="caution">
    <text evidence="1">The sequence shown here is derived from an EMBL/GenBank/DDBJ whole genome shotgun (WGS) entry which is preliminary data.</text>
</comment>
<sequence>MSLIFRKAIVPKNVSLLKYFKGRPLATAANKKNNGVLSTAVPCHRNLKYKARPLRVGIVKPERAKPLTSFKIEGRGEREATRLRFCASSPDIVPLSRTRIGGSPISGPASSINYDSLLLQRTGSLPNVPCSYFHTADNVAKCAPACKPCPCPCGCPGCCSCLPPPCNTPPKCIQYMTGYYYYPYGFWFCGPYHVTGTCVPSGPCSPGGPCGPCCGPPCPPCGPCCGPCPCAPCPPPKPPCPCPKCCTCLSPISTAVVGGDPEPRCQSVQTPPTNPKSNQLEANYPLPRDEPPQRERGPPQSKGGISKFFPFNAVPALVPALRAPHASVHVCPYSTQPLTQSCPQTQYSGCTRLFPEHNPVYCTPCIKARTRPRQPPSYYFTDKAKKCNYYERRSETRSPIYHKRVKRVNCELCPVLENPRVLPTKEQRDRPATLPGTFQYSNIPNFKNPFPSPNKDSTDYREFET</sequence>
<reference evidence="1" key="1">
    <citation type="submission" date="2023-03" db="EMBL/GenBank/DDBJ databases">
        <title>Chromosome-level genomes of two armyworms, Mythimna separata and Mythimna loreyi, provide insights into the biosynthesis and reception of sex pheromones.</title>
        <authorList>
            <person name="Zhao H."/>
        </authorList>
    </citation>
    <scope>NUCLEOTIDE SEQUENCE</scope>
    <source>
        <strain evidence="1">BeijingLab</strain>
    </source>
</reference>
<evidence type="ECO:0000313" key="1">
    <source>
        <dbReference type="EMBL" id="KAJ8705831.1"/>
    </source>
</evidence>
<evidence type="ECO:0000313" key="2">
    <source>
        <dbReference type="Proteomes" id="UP001231649"/>
    </source>
</evidence>
<dbReference type="EMBL" id="CM056807">
    <property type="protein sequence ID" value="KAJ8705831.1"/>
    <property type="molecule type" value="Genomic_DNA"/>
</dbReference>
<accession>A0ACC2Q3A2</accession>